<dbReference type="CDD" id="cd07361">
    <property type="entry name" value="MEMO_like"/>
    <property type="match status" value="1"/>
</dbReference>
<dbReference type="EMBL" id="CP020370">
    <property type="protein sequence ID" value="AUB79534.1"/>
    <property type="molecule type" value="Genomic_DNA"/>
</dbReference>
<dbReference type="PANTHER" id="PTHR11060">
    <property type="entry name" value="PROTEIN MEMO1"/>
    <property type="match status" value="1"/>
</dbReference>
<protein>
    <recommendedName>
        <fullName evidence="2">MEMO1 family protein THSYN_00200</fullName>
    </recommendedName>
</protein>
<dbReference type="Gene3D" id="3.40.830.10">
    <property type="entry name" value="LigB-like"/>
    <property type="match status" value="1"/>
</dbReference>
<dbReference type="HAMAP" id="MF_00055">
    <property type="entry name" value="MEMO1"/>
    <property type="match status" value="1"/>
</dbReference>
<dbReference type="SUPFAM" id="SSF53213">
    <property type="entry name" value="LigB-like"/>
    <property type="match status" value="1"/>
</dbReference>
<dbReference type="NCBIfam" id="TIGR04336">
    <property type="entry name" value="AmmeMemoSam_B"/>
    <property type="match status" value="1"/>
</dbReference>
<sequence>MSIDRQPAVAGAFYPANPVVLGRRVDDLLAGVADSGALPHPKALIAPHAGYQYSGPIAASAYARLAPIAARIRRVVLLGPAHRLPFRGIAFTGADRLLTPLGAVDLDREALAGLADLPQVQRLDAAFDGEHCLEVQLPFLQRVLGDFRVVPLIVGAVEPEAVAEVIDRLWGGDETLIVISSDLSHYHDYATATRLDRETTRVIEQLEPAALDHQAACGATPLAGLLVAARRRAMQVRTLDLRNSGDTAGPRDQVVGYGAYAVF</sequence>
<gene>
    <name evidence="3" type="ORF">THSYN_00200</name>
</gene>
<reference evidence="3 4" key="1">
    <citation type="submission" date="2017-03" db="EMBL/GenBank/DDBJ databases">
        <title>Complete genome sequence of Candidatus 'Thiodictyon syntrophicum' sp. nov. strain Cad16T, a photolithoautotroph purple sulfur bacterium isolated from an alpine meromictic lake.</title>
        <authorList>
            <person name="Luedin S.M."/>
            <person name="Pothier J.F."/>
            <person name="Danza F."/>
            <person name="Storelli N."/>
            <person name="Wittwer M."/>
            <person name="Tonolla M."/>
        </authorList>
    </citation>
    <scope>NUCLEOTIDE SEQUENCE [LARGE SCALE GENOMIC DNA]</scope>
    <source>
        <strain evidence="3 4">Cad16T</strain>
    </source>
</reference>
<evidence type="ECO:0000256" key="1">
    <source>
        <dbReference type="ARBA" id="ARBA00006315"/>
    </source>
</evidence>
<evidence type="ECO:0000313" key="3">
    <source>
        <dbReference type="EMBL" id="AUB79534.1"/>
    </source>
</evidence>
<proteinExistence type="inferred from homology"/>
<dbReference type="RefSeq" id="WP_100917354.1">
    <property type="nucleotide sequence ID" value="NZ_CP020370.1"/>
</dbReference>
<comment type="similarity">
    <text evidence="1 2">Belongs to the MEMO1 family.</text>
</comment>
<dbReference type="AlphaFoldDB" id="A0A2K8U1T7"/>
<dbReference type="PANTHER" id="PTHR11060:SF0">
    <property type="entry name" value="PROTEIN MEMO1"/>
    <property type="match status" value="1"/>
</dbReference>
<dbReference type="OrthoDB" id="9782820at2"/>
<dbReference type="KEGG" id="tsy:THSYN_00200"/>
<evidence type="ECO:0000256" key="2">
    <source>
        <dbReference type="HAMAP-Rule" id="MF_00055"/>
    </source>
</evidence>
<name>A0A2K8U1T7_9GAMM</name>
<organism evidence="3 4">
    <name type="scientific">Candidatus Thiodictyon syntrophicum</name>
    <dbReference type="NCBI Taxonomy" id="1166950"/>
    <lineage>
        <taxon>Bacteria</taxon>
        <taxon>Pseudomonadati</taxon>
        <taxon>Pseudomonadota</taxon>
        <taxon>Gammaproteobacteria</taxon>
        <taxon>Chromatiales</taxon>
        <taxon>Chromatiaceae</taxon>
        <taxon>Thiodictyon</taxon>
    </lineage>
</organism>
<keyword evidence="4" id="KW-1185">Reference proteome</keyword>
<accession>A0A2K8U1T7</accession>
<dbReference type="Proteomes" id="UP000232638">
    <property type="component" value="Chromosome"/>
</dbReference>
<dbReference type="InterPro" id="IPR002737">
    <property type="entry name" value="MEMO1_fam"/>
</dbReference>
<evidence type="ECO:0000313" key="4">
    <source>
        <dbReference type="Proteomes" id="UP000232638"/>
    </source>
</evidence>
<dbReference type="Pfam" id="PF01875">
    <property type="entry name" value="Memo"/>
    <property type="match status" value="1"/>
</dbReference>